<keyword evidence="2" id="KW-0732">Signal</keyword>
<sequence>MIAKKLAAFVSGIAVVLSASLVPAHAADPLDSITVQLNAPIGVPVLAEAIGEGKNVLAKPGNAPSQTLELPRGDYILNAPAVLWAGKRYTLTTPELTKISKDATSVELTWALAEGVQDVEVTTLSDTEVSLAWTGGQGNIQVRRQEGEIAPTSTDQGVSVTVGNGVASDSGLTPGTTYAYTLFQDGQAAYSLILGTSDENAEMSMAFVRDYASTFLTATPAWEALNDNLVVQWPVDLRLPLLGAGVVVPVSDDLPGGFVGTVASISPDGSQVELVAGGYSDALAFLNLESRDYPVVEDTPNLTPDKPKDRDPEDHGGSETIFPTPRKKPTKLPNTGSNPILSCFEPGGEVSVDFQPEVKPVAHFNHKLDKYKWMFPTEIQIDTYVALTATGRADVAVKASGTCAPEALKKVTKSFLIAGVPTMLVFEPTAEVKVEGNYTAQNVGVTATTGFDAKLRIGADGNHLDVKRINESTSLTPTHSGGGSLTVKLGGSLTFGPGVGNSNVGAVAGISGEVALLKAEAKFTVAAPEKGLKACATVGASAEAALKLTAKAWFTFLNAEASWELLKGSVALGGPWSFPAGCETPDVSNDVLGDGVSKDTAETTGSSEQWGRVEGFVPGQETWVLSTGRIKDAVGSPSSVASTELNLPGDPELSAYAGHPTHDAVSYKVTVIPTGSTLKVRYAFASEEYPEYVGSIFNDVMQISVNGKNCAFVPGTNTPVSVNTINAVSNAQYFIDNQGGQAGYGTSMDGITVPLTCSVPVTPGQKATVVIKLADTSDGVLDSAIALLDRGIWSE</sequence>
<feature type="region of interest" description="Disordered" evidence="1">
    <location>
        <begin position="296"/>
        <end position="334"/>
    </location>
</feature>
<reference evidence="3 4" key="1">
    <citation type="submission" date="2018-11" db="EMBL/GenBank/DDBJ databases">
        <title>Genomes From Bacteria Associated with the Canine Oral Cavity: a Test Case for Automated Genome-Based Taxonomic Assignment.</title>
        <authorList>
            <person name="Coil D.A."/>
            <person name="Jospin G."/>
            <person name="Darling A.E."/>
            <person name="Wallis C."/>
            <person name="Davis I.J."/>
            <person name="Harris S."/>
            <person name="Eisen J.A."/>
            <person name="Holcombe L.J."/>
            <person name="O'Flynn C."/>
        </authorList>
    </citation>
    <scope>NUCLEOTIDE SEQUENCE [LARGE SCALE GENOMIC DNA]</scope>
    <source>
        <strain evidence="3 4">OH770</strain>
    </source>
</reference>
<name>A0A3P1SC61_9ACTO</name>
<feature type="compositionally biased region" description="Basic and acidic residues" evidence="1">
    <location>
        <begin position="305"/>
        <end position="317"/>
    </location>
</feature>
<evidence type="ECO:0000313" key="4">
    <source>
        <dbReference type="Proteomes" id="UP000280444"/>
    </source>
</evidence>
<comment type="caution">
    <text evidence="3">The sequence shown here is derived from an EMBL/GenBank/DDBJ whole genome shotgun (WGS) entry which is preliminary data.</text>
</comment>
<dbReference type="OrthoDB" id="6305173at2"/>
<dbReference type="AlphaFoldDB" id="A0A3P1SC61"/>
<gene>
    <name evidence="3" type="ORF">EII11_10070</name>
</gene>
<evidence type="ECO:0000256" key="1">
    <source>
        <dbReference type="SAM" id="MobiDB-lite"/>
    </source>
</evidence>
<accession>A0A3P1SC61</accession>
<dbReference type="NCBIfam" id="NF038133">
    <property type="entry name" value="choice_anch_L"/>
    <property type="match status" value="1"/>
</dbReference>
<dbReference type="EMBL" id="RQZF01000015">
    <property type="protein sequence ID" value="RRC94480.1"/>
    <property type="molecule type" value="Genomic_DNA"/>
</dbReference>
<proteinExistence type="predicted"/>
<organism evidence="3 4">
    <name type="scientific">Schaalia canis</name>
    <dbReference type="NCBI Taxonomy" id="100469"/>
    <lineage>
        <taxon>Bacteria</taxon>
        <taxon>Bacillati</taxon>
        <taxon>Actinomycetota</taxon>
        <taxon>Actinomycetes</taxon>
        <taxon>Actinomycetales</taxon>
        <taxon>Actinomycetaceae</taxon>
        <taxon>Schaalia</taxon>
    </lineage>
</organism>
<dbReference type="InterPro" id="IPR049804">
    <property type="entry name" value="Choice_anch_L"/>
</dbReference>
<evidence type="ECO:0000313" key="3">
    <source>
        <dbReference type="EMBL" id="RRC94480.1"/>
    </source>
</evidence>
<evidence type="ECO:0008006" key="5">
    <source>
        <dbReference type="Google" id="ProtNLM"/>
    </source>
</evidence>
<keyword evidence="4" id="KW-1185">Reference proteome</keyword>
<feature type="chain" id="PRO_5018109503" description="Fibronectin type-III domain-containing protein" evidence="2">
    <location>
        <begin position="27"/>
        <end position="795"/>
    </location>
</feature>
<dbReference type="Proteomes" id="UP000280444">
    <property type="component" value="Unassembled WGS sequence"/>
</dbReference>
<protein>
    <recommendedName>
        <fullName evidence="5">Fibronectin type-III domain-containing protein</fullName>
    </recommendedName>
</protein>
<evidence type="ECO:0000256" key="2">
    <source>
        <dbReference type="SAM" id="SignalP"/>
    </source>
</evidence>
<feature type="signal peptide" evidence="2">
    <location>
        <begin position="1"/>
        <end position="26"/>
    </location>
</feature>
<dbReference type="RefSeq" id="WP_124872358.1">
    <property type="nucleotide sequence ID" value="NZ_RQZF01000015.1"/>
</dbReference>